<evidence type="ECO:0000256" key="12">
    <source>
        <dbReference type="ARBA" id="ARBA00015845"/>
    </source>
</evidence>
<dbReference type="GO" id="GO:0004806">
    <property type="term" value="F:triacylglycerol lipase activity"/>
    <property type="evidence" value="ECO:0007669"/>
    <property type="project" value="TreeGrafter"/>
</dbReference>
<evidence type="ECO:0000256" key="18">
    <source>
        <dbReference type="ARBA" id="ARBA00022963"/>
    </source>
</evidence>
<keyword evidence="15" id="KW-0153">Cholesterol metabolism</keyword>
<dbReference type="GO" id="GO:0008203">
    <property type="term" value="P:cholesterol metabolic process"/>
    <property type="evidence" value="ECO:0007669"/>
    <property type="project" value="UniProtKB-KW"/>
</dbReference>
<dbReference type="Pfam" id="PF07859">
    <property type="entry name" value="Abhydrolase_3"/>
    <property type="match status" value="1"/>
</dbReference>
<evidence type="ECO:0000256" key="28">
    <source>
        <dbReference type="ARBA" id="ARBA00047458"/>
    </source>
</evidence>
<keyword evidence="18" id="KW-0442">Lipid degradation</keyword>
<evidence type="ECO:0000256" key="8">
    <source>
        <dbReference type="ARBA" id="ARBA00005189"/>
    </source>
</evidence>
<evidence type="ECO:0000256" key="16">
    <source>
        <dbReference type="ARBA" id="ARBA00022677"/>
    </source>
</evidence>
<evidence type="ECO:0000256" key="20">
    <source>
        <dbReference type="ARBA" id="ARBA00023136"/>
    </source>
</evidence>
<keyword evidence="22" id="KW-0753">Steroid metabolism</keyword>
<evidence type="ECO:0000256" key="2">
    <source>
        <dbReference type="ARBA" id="ARBA00001613"/>
    </source>
</evidence>
<reference evidence="43" key="2">
    <citation type="submission" date="2015-02" db="UniProtKB">
        <authorList>
            <consortium name="EnsemblMetazoa"/>
        </authorList>
    </citation>
    <scope>IDENTIFICATION</scope>
</reference>
<dbReference type="EnsemblMetazoa" id="SMAR010373-RA">
    <property type="protein sequence ID" value="SMAR010373-PA"/>
    <property type="gene ID" value="SMAR010373"/>
</dbReference>
<dbReference type="PANTHER" id="PTHR23025:SF3">
    <property type="entry name" value="HORMONE-SENSITIVE LIPASE"/>
    <property type="match status" value="1"/>
</dbReference>
<comment type="catalytic activity">
    <reaction evidence="35">
        <text>all-trans-retinyl hexadecanoate + H2O = all-trans-retinol + hexadecanoate + H(+)</text>
        <dbReference type="Rhea" id="RHEA:13933"/>
        <dbReference type="ChEBI" id="CHEBI:7896"/>
        <dbReference type="ChEBI" id="CHEBI:15377"/>
        <dbReference type="ChEBI" id="CHEBI:15378"/>
        <dbReference type="ChEBI" id="CHEBI:17336"/>
        <dbReference type="ChEBI" id="CHEBI:17616"/>
    </reaction>
    <physiologicalReaction direction="left-to-right" evidence="35">
        <dbReference type="Rhea" id="RHEA:13934"/>
    </physiologicalReaction>
</comment>
<dbReference type="OMA" id="FAACQDH"/>
<evidence type="ECO:0000256" key="7">
    <source>
        <dbReference type="ARBA" id="ARBA00004879"/>
    </source>
</evidence>
<dbReference type="GO" id="GO:0004771">
    <property type="term" value="F:sterol ester esterase activity"/>
    <property type="evidence" value="ECO:0007669"/>
    <property type="project" value="TreeGrafter"/>
</dbReference>
<comment type="catalytic activity">
    <reaction evidence="32">
        <text>1,2,3-tri-(9Z-octadecenoyl)-glycerol + H2O = di-(9Z)-octadecenoylglycerol + (9Z)-octadecenoate + H(+)</text>
        <dbReference type="Rhea" id="RHEA:38575"/>
        <dbReference type="ChEBI" id="CHEBI:15377"/>
        <dbReference type="ChEBI" id="CHEBI:15378"/>
        <dbReference type="ChEBI" id="CHEBI:30823"/>
        <dbReference type="ChEBI" id="CHEBI:53753"/>
        <dbReference type="ChEBI" id="CHEBI:75945"/>
    </reaction>
    <physiologicalReaction direction="left-to-right" evidence="32">
        <dbReference type="Rhea" id="RHEA:38576"/>
    </physiologicalReaction>
</comment>
<evidence type="ECO:0000256" key="30">
    <source>
        <dbReference type="ARBA" id="ARBA00047653"/>
    </source>
</evidence>
<evidence type="ECO:0000256" key="35">
    <source>
        <dbReference type="ARBA" id="ARBA00049053"/>
    </source>
</evidence>
<comment type="catalytic activity">
    <reaction evidence="40">
        <text>1,2-di-(9Z-octadecenoyl)-sn-glycerol + H2O = (9Z-octadecenoyl)-glycerol + (9Z)-octadecenoate + H(+)</text>
        <dbReference type="Rhea" id="RHEA:39935"/>
        <dbReference type="ChEBI" id="CHEBI:15377"/>
        <dbReference type="ChEBI" id="CHEBI:15378"/>
        <dbReference type="ChEBI" id="CHEBI:30823"/>
        <dbReference type="ChEBI" id="CHEBI:52333"/>
        <dbReference type="ChEBI" id="CHEBI:75937"/>
    </reaction>
    <physiologicalReaction direction="left-to-right" evidence="40">
        <dbReference type="Rhea" id="RHEA:39936"/>
    </physiologicalReaction>
</comment>
<comment type="catalytic activity">
    <reaction evidence="27">
        <text>1-(9Z-octadecenoyl)-glycerol + H2O = glycerol + (9Z)-octadecenoate + H(+)</text>
        <dbReference type="Rhea" id="RHEA:38487"/>
        <dbReference type="ChEBI" id="CHEBI:15377"/>
        <dbReference type="ChEBI" id="CHEBI:15378"/>
        <dbReference type="ChEBI" id="CHEBI:17754"/>
        <dbReference type="ChEBI" id="CHEBI:30823"/>
        <dbReference type="ChEBI" id="CHEBI:75342"/>
    </reaction>
    <physiologicalReaction direction="left-to-right" evidence="27">
        <dbReference type="Rhea" id="RHEA:38488"/>
    </physiologicalReaction>
</comment>
<comment type="catalytic activity">
    <reaction evidence="34">
        <text>1,2-di-(9Z-octadecenoyl)-glycerol + H2O = (9Z-octadecenoyl)-glycerol + (9Z)-octadecenoate + H(+)</text>
        <dbReference type="Rhea" id="RHEA:38455"/>
        <dbReference type="ChEBI" id="CHEBI:15377"/>
        <dbReference type="ChEBI" id="CHEBI:15378"/>
        <dbReference type="ChEBI" id="CHEBI:30823"/>
        <dbReference type="ChEBI" id="CHEBI:52323"/>
        <dbReference type="ChEBI" id="CHEBI:75937"/>
    </reaction>
    <physiologicalReaction direction="left-to-right" evidence="34">
        <dbReference type="Rhea" id="RHEA:38456"/>
    </physiologicalReaction>
</comment>
<comment type="catalytic activity">
    <reaction evidence="30">
        <text>cholesteryl (9Z-octadecenoate) + H2O = cholesterol + (9Z)-octadecenoate + H(+)</text>
        <dbReference type="Rhea" id="RHEA:33875"/>
        <dbReference type="ChEBI" id="CHEBI:15377"/>
        <dbReference type="ChEBI" id="CHEBI:15378"/>
        <dbReference type="ChEBI" id="CHEBI:16113"/>
        <dbReference type="ChEBI" id="CHEBI:30823"/>
        <dbReference type="ChEBI" id="CHEBI:46898"/>
    </reaction>
    <physiologicalReaction direction="left-to-right" evidence="30">
        <dbReference type="Rhea" id="RHEA:33876"/>
    </physiologicalReaction>
</comment>
<evidence type="ECO:0000256" key="39">
    <source>
        <dbReference type="ARBA" id="ARBA00049461"/>
    </source>
</evidence>
<dbReference type="InterPro" id="IPR029058">
    <property type="entry name" value="AB_hydrolase_fold"/>
</dbReference>
<evidence type="ECO:0000256" key="31">
    <source>
        <dbReference type="ARBA" id="ARBA00047674"/>
    </source>
</evidence>
<evidence type="ECO:0000256" key="34">
    <source>
        <dbReference type="ARBA" id="ARBA00048674"/>
    </source>
</evidence>
<evidence type="ECO:0000256" key="27">
    <source>
        <dbReference type="ARBA" id="ARBA00047438"/>
    </source>
</evidence>
<evidence type="ECO:0000256" key="22">
    <source>
        <dbReference type="ARBA" id="ARBA00023221"/>
    </source>
</evidence>
<comment type="catalytic activity">
    <reaction evidence="31">
        <text>a diacylglycerol + H2O = a monoacylglycerol + a fatty acid + H(+)</text>
        <dbReference type="Rhea" id="RHEA:32731"/>
        <dbReference type="ChEBI" id="CHEBI:15377"/>
        <dbReference type="ChEBI" id="CHEBI:15378"/>
        <dbReference type="ChEBI" id="CHEBI:17408"/>
        <dbReference type="ChEBI" id="CHEBI:18035"/>
        <dbReference type="ChEBI" id="CHEBI:28868"/>
        <dbReference type="EC" id="3.1.1.79"/>
    </reaction>
</comment>
<protein>
    <recommendedName>
        <fullName evidence="12">Hormone-sensitive lipase</fullName>
        <ecNumber evidence="11">3.1.1.23</ecNumber>
        <ecNumber evidence="10">3.1.1.79</ecNumber>
    </recommendedName>
    <alternativeName>
        <fullName evidence="25">Monoacylglycerol lipase LIPE</fullName>
    </alternativeName>
    <alternativeName>
        <fullName evidence="24">Retinyl ester hydrolase</fullName>
    </alternativeName>
</protein>
<comment type="catalytic activity">
    <reaction evidence="38">
        <text>1,3-di-(9Z-octadecenoyl)-glycerol + H2O = 1-(9Z-octadecenoyl)-glycerol + (9Z)-octadecenoate + H(+)</text>
        <dbReference type="Rhea" id="RHEA:39939"/>
        <dbReference type="ChEBI" id="CHEBI:15377"/>
        <dbReference type="ChEBI" id="CHEBI:15378"/>
        <dbReference type="ChEBI" id="CHEBI:30823"/>
        <dbReference type="ChEBI" id="CHEBI:75342"/>
        <dbReference type="ChEBI" id="CHEBI:75735"/>
    </reaction>
    <physiologicalReaction direction="left-to-right" evidence="38">
        <dbReference type="Rhea" id="RHEA:39940"/>
    </physiologicalReaction>
</comment>
<evidence type="ECO:0000256" key="6">
    <source>
        <dbReference type="ARBA" id="ARBA00004514"/>
    </source>
</evidence>
<dbReference type="EC" id="3.1.1.23" evidence="11"/>
<proteinExistence type="inferred from homology"/>
<organism evidence="43 44">
    <name type="scientific">Strigamia maritima</name>
    <name type="common">European centipede</name>
    <name type="synonym">Geophilus maritimus</name>
    <dbReference type="NCBI Taxonomy" id="126957"/>
    <lineage>
        <taxon>Eukaryota</taxon>
        <taxon>Metazoa</taxon>
        <taxon>Ecdysozoa</taxon>
        <taxon>Arthropoda</taxon>
        <taxon>Myriapoda</taxon>
        <taxon>Chilopoda</taxon>
        <taxon>Pleurostigmophora</taxon>
        <taxon>Geophilomorpha</taxon>
        <taxon>Linotaeniidae</taxon>
        <taxon>Strigamia</taxon>
    </lineage>
</organism>
<evidence type="ECO:0000256" key="29">
    <source>
        <dbReference type="ARBA" id="ARBA00047476"/>
    </source>
</evidence>
<evidence type="ECO:0000259" key="41">
    <source>
        <dbReference type="Pfam" id="PF06350"/>
    </source>
</evidence>
<evidence type="ECO:0000256" key="40">
    <source>
        <dbReference type="ARBA" id="ARBA00049519"/>
    </source>
</evidence>
<dbReference type="PANTHER" id="PTHR23025">
    <property type="entry name" value="TRIACYLGLYCEROL LIPASE"/>
    <property type="match status" value="1"/>
</dbReference>
<comment type="pathway">
    <text evidence="8">Lipid metabolism.</text>
</comment>
<sequence length="728" mass="81144">MTQPESTPLLAEEGISSARASICNVLRSLIRNNIEHFKSDTGNCSLRFHEAFVKLQRNLNETEPITERLRRIVHEFDYDAKTPGNGYRSFISVVDSCVLQCIRLSRYICLKRSSFLFRTGNYCYEVEAYAEMMGSLRVDMGHLEILYSWSSDGNLYPYDRHSADELLMAAEKVNQEAFYGRCLGFQFCDSMRKPLLAISILMASFSEVYYNTGGGMLARTASSLLNCGRYVLSPEERARRVVDIAKRASVDFCKAFWLLQETEVMQLNEAEQKAGTHFHIEPASPGLIIHVHGGGFVAQSSKSHEVYLRDWARQLNVPILSIDYSLAPLAPYPRALEEILYVYAWALKNVFRLGTTGENIILMGDSAGGNLIFGIAMKTIELGIRKPDGIFAMYAPLNLDFVPSPSRLLCLMDPLLPFGFMLRCLKAYAGDKIATESDSADELTLTKEIPIEQEINFNQEISQVETCSSSPILKAINELEMSGGSEWKAENVEPLVCVDEQSSEGTNESLGGKSSASLLQAISLSSEDGFKSADEDFVSEFVNQYGKDNSKGEPTQEDAESEENILFEREIGDMTGINLTGKLSTVTDRVVKGISSLLPTTKSSPTSSINGNLEEKRVLDQYPYGAEEFKKFQVAKDPYLSPLIASDEVLKKMPRISFLSLSLDPCLDDSIMLCKRLRSLGASPNLIILDKLPHGFLSFCLVSRDAYEGSRVCVRELQRMLALEVESD</sequence>
<comment type="catalytic activity">
    <reaction evidence="29">
        <text>2-(5Z,8Z,11Z,14Z-eicosatetraenoyl)-glycerol + H2O = glycerol + (5Z,8Z,11Z,14Z)-eicosatetraenoate + H(+)</text>
        <dbReference type="Rhea" id="RHEA:26132"/>
        <dbReference type="ChEBI" id="CHEBI:15377"/>
        <dbReference type="ChEBI" id="CHEBI:15378"/>
        <dbReference type="ChEBI" id="CHEBI:17754"/>
        <dbReference type="ChEBI" id="CHEBI:32395"/>
        <dbReference type="ChEBI" id="CHEBI:52392"/>
    </reaction>
    <physiologicalReaction direction="left-to-right" evidence="29">
        <dbReference type="Rhea" id="RHEA:26133"/>
    </physiologicalReaction>
</comment>
<comment type="catalytic activity">
    <reaction evidence="37">
        <text>a monoacylglycerol + H2O = glycerol + a fatty acid + H(+)</text>
        <dbReference type="Rhea" id="RHEA:15245"/>
        <dbReference type="ChEBI" id="CHEBI:15377"/>
        <dbReference type="ChEBI" id="CHEBI:15378"/>
        <dbReference type="ChEBI" id="CHEBI:17408"/>
        <dbReference type="ChEBI" id="CHEBI:17754"/>
        <dbReference type="ChEBI" id="CHEBI:28868"/>
        <dbReference type="EC" id="3.1.1.79"/>
    </reaction>
</comment>
<comment type="catalytic activity">
    <reaction evidence="33">
        <text>1,2-di-(9Z-octadecenoyl)-glycerol + (9Z)-octadecenoate + H(+) = 1,2,3-tri-(9Z-octadecenoyl)-glycerol + H2O</text>
        <dbReference type="Rhea" id="RHEA:38379"/>
        <dbReference type="ChEBI" id="CHEBI:15377"/>
        <dbReference type="ChEBI" id="CHEBI:15378"/>
        <dbReference type="ChEBI" id="CHEBI:30823"/>
        <dbReference type="ChEBI" id="CHEBI:52323"/>
        <dbReference type="ChEBI" id="CHEBI:53753"/>
    </reaction>
    <physiologicalReaction direction="right-to-left" evidence="33">
        <dbReference type="Rhea" id="RHEA:38381"/>
    </physiologicalReaction>
</comment>
<keyword evidence="20" id="KW-0472">Membrane</keyword>
<dbReference type="PROSITE" id="PS01173">
    <property type="entry name" value="LIPASE_GDXG_HIS"/>
    <property type="match status" value="1"/>
</dbReference>
<dbReference type="EMBL" id="JH431975">
    <property type="status" value="NOT_ANNOTATED_CDS"/>
    <property type="molecule type" value="Genomic_DNA"/>
</dbReference>
<dbReference type="Proteomes" id="UP000014500">
    <property type="component" value="Unassembled WGS sequence"/>
</dbReference>
<evidence type="ECO:0000256" key="36">
    <source>
        <dbReference type="ARBA" id="ARBA00049143"/>
    </source>
</evidence>
<keyword evidence="17" id="KW-0378">Hydrolase</keyword>
<keyword evidence="21" id="KW-1207">Sterol metabolism</keyword>
<dbReference type="Pfam" id="PF06350">
    <property type="entry name" value="HSL_N"/>
    <property type="match status" value="1"/>
</dbReference>
<dbReference type="Gene3D" id="3.40.50.1820">
    <property type="entry name" value="alpha/beta hydrolase"/>
    <property type="match status" value="2"/>
</dbReference>
<evidence type="ECO:0000256" key="14">
    <source>
        <dbReference type="ARBA" id="ARBA00022490"/>
    </source>
</evidence>
<name>T1J9H7_STRMM</name>
<dbReference type="GO" id="GO:0005829">
    <property type="term" value="C:cytosol"/>
    <property type="evidence" value="ECO:0007669"/>
    <property type="project" value="UniProtKB-SubCell"/>
</dbReference>
<keyword evidence="13" id="KW-1003">Cell membrane</keyword>
<comment type="catalytic activity">
    <reaction evidence="1">
        <text>a triacylglycerol + H2O = a diacylglycerol + a fatty acid + H(+)</text>
        <dbReference type="Rhea" id="RHEA:12044"/>
        <dbReference type="ChEBI" id="CHEBI:15377"/>
        <dbReference type="ChEBI" id="CHEBI:15378"/>
        <dbReference type="ChEBI" id="CHEBI:17855"/>
        <dbReference type="ChEBI" id="CHEBI:18035"/>
        <dbReference type="ChEBI" id="CHEBI:28868"/>
        <dbReference type="EC" id="3.1.1.79"/>
    </reaction>
</comment>
<evidence type="ECO:0000256" key="10">
    <source>
        <dbReference type="ARBA" id="ARBA00013088"/>
    </source>
</evidence>
<comment type="subcellular location">
    <subcellularLocation>
        <location evidence="3">Cell membrane</location>
    </subcellularLocation>
    <subcellularLocation>
        <location evidence="6">Cytoplasm</location>
        <location evidence="6">Cytosol</location>
    </subcellularLocation>
    <subcellularLocation>
        <location evidence="5">Lipid droplet</location>
    </subcellularLocation>
    <subcellularLocation>
        <location evidence="4">Membrane</location>
        <location evidence="4">Caveola</location>
    </subcellularLocation>
</comment>
<dbReference type="EC" id="3.1.1.79" evidence="10"/>
<accession>T1J9H7</accession>
<dbReference type="InterPro" id="IPR002168">
    <property type="entry name" value="Lipase_GDXG_HIS_AS"/>
</dbReference>
<dbReference type="STRING" id="126957.T1J9H7"/>
<evidence type="ECO:0000256" key="32">
    <source>
        <dbReference type="ARBA" id="ARBA00048386"/>
    </source>
</evidence>
<comment type="catalytic activity">
    <reaction evidence="23">
        <text>1-O-hexadecyl-2-acetyl-sn-glycerol + H2O = 1-O-hexadecyl-sn-glycerol + acetate + H(+)</text>
        <dbReference type="Rhea" id="RHEA:38563"/>
        <dbReference type="ChEBI" id="CHEBI:15377"/>
        <dbReference type="ChEBI" id="CHEBI:15378"/>
        <dbReference type="ChEBI" id="CHEBI:30089"/>
        <dbReference type="ChEBI" id="CHEBI:34115"/>
        <dbReference type="ChEBI" id="CHEBI:75936"/>
    </reaction>
    <physiologicalReaction direction="left-to-right" evidence="23">
        <dbReference type="Rhea" id="RHEA:38564"/>
    </physiologicalReaction>
</comment>
<comment type="subunit">
    <text evidence="26">Monomer and homodimer. Interacts with CAVIN1 in the adipocyte cytoplasm. Interacts with PLIN5.</text>
</comment>
<evidence type="ECO:0000256" key="21">
    <source>
        <dbReference type="ARBA" id="ARBA00023166"/>
    </source>
</evidence>
<feature type="domain" description="Alpha/beta hydrolase fold-3" evidence="42">
    <location>
        <begin position="288"/>
        <end position="431"/>
    </location>
</feature>
<evidence type="ECO:0000256" key="23">
    <source>
        <dbReference type="ARBA" id="ARBA00023406"/>
    </source>
</evidence>
<comment type="catalytic activity">
    <reaction evidence="28">
        <text>1,2-di-(9Z-octadecenoyl)-glycerol + H2O = 2-(9Z-octadecenoyl)-glycerol + (9Z)-octadecenoate + H(+)</text>
        <dbReference type="Rhea" id="RHEA:38659"/>
        <dbReference type="ChEBI" id="CHEBI:15377"/>
        <dbReference type="ChEBI" id="CHEBI:15378"/>
        <dbReference type="ChEBI" id="CHEBI:30823"/>
        <dbReference type="ChEBI" id="CHEBI:52323"/>
        <dbReference type="ChEBI" id="CHEBI:73990"/>
    </reaction>
    <physiologicalReaction direction="left-to-right" evidence="28">
        <dbReference type="Rhea" id="RHEA:38660"/>
    </physiologicalReaction>
</comment>
<evidence type="ECO:0000259" key="42">
    <source>
        <dbReference type="Pfam" id="PF07859"/>
    </source>
</evidence>
<comment type="similarity">
    <text evidence="9">Belongs to the 'GDXG' lipolytic enzyme family.</text>
</comment>
<comment type="catalytic activity">
    <reaction evidence="36">
        <text>2,3-di-(9Z)-octadecenoyl-sn-glycerol + H2O = 2-(9Z-octadecenoyl)-glycerol + (9Z)-octadecenoate + H(+)</text>
        <dbReference type="Rhea" id="RHEA:38383"/>
        <dbReference type="ChEBI" id="CHEBI:15377"/>
        <dbReference type="ChEBI" id="CHEBI:15378"/>
        <dbReference type="ChEBI" id="CHEBI:30823"/>
        <dbReference type="ChEBI" id="CHEBI:73990"/>
        <dbReference type="ChEBI" id="CHEBI:75824"/>
    </reaction>
    <physiologicalReaction direction="left-to-right" evidence="36">
        <dbReference type="Rhea" id="RHEA:38384"/>
    </physiologicalReaction>
</comment>
<evidence type="ECO:0000256" key="3">
    <source>
        <dbReference type="ARBA" id="ARBA00004236"/>
    </source>
</evidence>
<dbReference type="GO" id="GO:0047372">
    <property type="term" value="F:monoacylglycerol lipase activity"/>
    <property type="evidence" value="ECO:0007669"/>
    <property type="project" value="UniProtKB-EC"/>
</dbReference>
<evidence type="ECO:0000256" key="9">
    <source>
        <dbReference type="ARBA" id="ARBA00010515"/>
    </source>
</evidence>
<dbReference type="InterPro" id="IPR013094">
    <property type="entry name" value="AB_hydrolase_3"/>
</dbReference>
<evidence type="ECO:0000256" key="4">
    <source>
        <dbReference type="ARBA" id="ARBA00004345"/>
    </source>
</evidence>
<dbReference type="GO" id="GO:0005901">
    <property type="term" value="C:caveola"/>
    <property type="evidence" value="ECO:0007669"/>
    <property type="project" value="UniProtKB-SubCell"/>
</dbReference>
<dbReference type="SUPFAM" id="SSF53474">
    <property type="entry name" value="alpha/beta-Hydrolases"/>
    <property type="match status" value="1"/>
</dbReference>
<keyword evidence="44" id="KW-1185">Reference proteome</keyword>
<evidence type="ECO:0000256" key="24">
    <source>
        <dbReference type="ARBA" id="ARBA00030031"/>
    </source>
</evidence>
<keyword evidence="19" id="KW-0443">Lipid metabolism</keyword>
<evidence type="ECO:0000256" key="26">
    <source>
        <dbReference type="ARBA" id="ARBA00046695"/>
    </source>
</evidence>
<evidence type="ECO:0000256" key="17">
    <source>
        <dbReference type="ARBA" id="ARBA00022801"/>
    </source>
</evidence>
<dbReference type="HOGENOM" id="CLU_010288_1_0_1"/>
<evidence type="ECO:0000313" key="43">
    <source>
        <dbReference type="EnsemblMetazoa" id="SMAR010373-PA"/>
    </source>
</evidence>
<reference evidence="44" key="1">
    <citation type="submission" date="2011-05" db="EMBL/GenBank/DDBJ databases">
        <authorList>
            <person name="Richards S.R."/>
            <person name="Qu J."/>
            <person name="Jiang H."/>
            <person name="Jhangiani S.N."/>
            <person name="Agravi P."/>
            <person name="Goodspeed R."/>
            <person name="Gross S."/>
            <person name="Mandapat C."/>
            <person name="Jackson L."/>
            <person name="Mathew T."/>
            <person name="Pu L."/>
            <person name="Thornton R."/>
            <person name="Saada N."/>
            <person name="Wilczek-Boney K.B."/>
            <person name="Lee S."/>
            <person name="Kovar C."/>
            <person name="Wu Y."/>
            <person name="Scherer S.E."/>
            <person name="Worley K.C."/>
            <person name="Muzny D.M."/>
            <person name="Gibbs R."/>
        </authorList>
    </citation>
    <scope>NUCLEOTIDE SEQUENCE</scope>
    <source>
        <strain evidence="44">Brora</strain>
    </source>
</reference>
<keyword evidence="16" id="KW-0551">Lipid droplet</keyword>
<comment type="catalytic activity">
    <reaction evidence="39">
        <text>2-(9Z-octadecenoyl)-glycerol + H2O = glycerol + (9Z)-octadecenoate + H(+)</text>
        <dbReference type="Rhea" id="RHEA:38491"/>
        <dbReference type="ChEBI" id="CHEBI:15377"/>
        <dbReference type="ChEBI" id="CHEBI:15378"/>
        <dbReference type="ChEBI" id="CHEBI:17754"/>
        <dbReference type="ChEBI" id="CHEBI:30823"/>
        <dbReference type="ChEBI" id="CHEBI:73990"/>
    </reaction>
    <physiologicalReaction direction="left-to-right" evidence="39">
        <dbReference type="Rhea" id="RHEA:38492"/>
    </physiologicalReaction>
</comment>
<dbReference type="eggNOG" id="KOG4388">
    <property type="taxonomic scope" value="Eukaryota"/>
</dbReference>
<dbReference type="GO" id="GO:0019433">
    <property type="term" value="P:triglyceride catabolic process"/>
    <property type="evidence" value="ECO:0007669"/>
    <property type="project" value="UniProtKB-UniPathway"/>
</dbReference>
<evidence type="ECO:0000256" key="13">
    <source>
        <dbReference type="ARBA" id="ARBA00022475"/>
    </source>
</evidence>
<feature type="domain" description="Hormone-sensitive lipase N-terminal" evidence="41">
    <location>
        <begin position="23"/>
        <end position="266"/>
    </location>
</feature>
<dbReference type="GO" id="GO:0005811">
    <property type="term" value="C:lipid droplet"/>
    <property type="evidence" value="ECO:0007669"/>
    <property type="project" value="UniProtKB-SubCell"/>
</dbReference>
<evidence type="ECO:0000256" key="37">
    <source>
        <dbReference type="ARBA" id="ARBA00049208"/>
    </source>
</evidence>
<evidence type="ECO:0000256" key="5">
    <source>
        <dbReference type="ARBA" id="ARBA00004502"/>
    </source>
</evidence>
<evidence type="ECO:0000313" key="44">
    <source>
        <dbReference type="Proteomes" id="UP000014500"/>
    </source>
</evidence>
<dbReference type="UniPathway" id="UPA00256"/>
<evidence type="ECO:0000256" key="15">
    <source>
        <dbReference type="ARBA" id="ARBA00022548"/>
    </source>
</evidence>
<keyword evidence="14" id="KW-0963">Cytoplasm</keyword>
<evidence type="ECO:0000256" key="11">
    <source>
        <dbReference type="ARBA" id="ARBA00013254"/>
    </source>
</evidence>
<evidence type="ECO:0000256" key="25">
    <source>
        <dbReference type="ARBA" id="ARBA00031112"/>
    </source>
</evidence>
<evidence type="ECO:0000256" key="1">
    <source>
        <dbReference type="ARBA" id="ARBA00000803"/>
    </source>
</evidence>
<dbReference type="InterPro" id="IPR010468">
    <property type="entry name" value="HSL_N"/>
</dbReference>
<dbReference type="AlphaFoldDB" id="T1J9H7"/>
<evidence type="ECO:0000256" key="38">
    <source>
        <dbReference type="ARBA" id="ARBA00049372"/>
    </source>
</evidence>
<comment type="pathway">
    <text evidence="7">Glycerolipid metabolism; triacylglycerol degradation.</text>
</comment>
<evidence type="ECO:0000256" key="19">
    <source>
        <dbReference type="ARBA" id="ARBA00023098"/>
    </source>
</evidence>
<dbReference type="PhylomeDB" id="T1J9H7"/>
<evidence type="ECO:0000256" key="33">
    <source>
        <dbReference type="ARBA" id="ARBA00048657"/>
    </source>
</evidence>
<comment type="catalytic activity">
    <reaction evidence="2">
        <text>Hydrolyzes glycerol monoesters of long-chain fatty acids.</text>
        <dbReference type="EC" id="3.1.1.23"/>
    </reaction>
</comment>